<dbReference type="InterPro" id="IPR056710">
    <property type="entry name" value="DUF7808"/>
</dbReference>
<dbReference type="PANTHER" id="PTHR34493">
    <property type="entry name" value="PROTEIN CBG13422-RELATED"/>
    <property type="match status" value="1"/>
</dbReference>
<feature type="domain" description="DUF7808" evidence="2">
    <location>
        <begin position="21"/>
        <end position="153"/>
    </location>
</feature>
<feature type="chain" id="PRO_5035776027" description="DUF7808 domain-containing protein" evidence="1">
    <location>
        <begin position="19"/>
        <end position="158"/>
    </location>
</feature>
<dbReference type="Pfam" id="PF25096">
    <property type="entry name" value="DUF7808"/>
    <property type="match status" value="1"/>
</dbReference>
<proteinExistence type="predicted"/>
<organism evidence="3 4">
    <name type="scientific">Caenorhabditis auriculariae</name>
    <dbReference type="NCBI Taxonomy" id="2777116"/>
    <lineage>
        <taxon>Eukaryota</taxon>
        <taxon>Metazoa</taxon>
        <taxon>Ecdysozoa</taxon>
        <taxon>Nematoda</taxon>
        <taxon>Chromadorea</taxon>
        <taxon>Rhabditida</taxon>
        <taxon>Rhabditina</taxon>
        <taxon>Rhabditomorpha</taxon>
        <taxon>Rhabditoidea</taxon>
        <taxon>Rhabditidae</taxon>
        <taxon>Peloderinae</taxon>
        <taxon>Caenorhabditis</taxon>
    </lineage>
</organism>
<reference evidence="3" key="1">
    <citation type="submission" date="2020-10" db="EMBL/GenBank/DDBJ databases">
        <authorList>
            <person name="Kikuchi T."/>
        </authorList>
    </citation>
    <scope>NUCLEOTIDE SEQUENCE</scope>
    <source>
        <strain evidence="3">NKZ352</strain>
    </source>
</reference>
<feature type="signal peptide" evidence="1">
    <location>
        <begin position="1"/>
        <end position="18"/>
    </location>
</feature>
<accession>A0A8S1HKR3</accession>
<sequence length="158" mass="18797">MHRLPFFIFLSVFSLVYAESVHWQWRELVCKTKEGDDGKHASTCELQLKEHENDEQPRTVPFNTCFEETTDGEVRNYCDILCPGADTAYRITRYPQQHKSCYTHITYRLQRREENFYMWRSGKCRTSDIAFTIRCEFASARADFASDEELFRAARRLQ</sequence>
<keyword evidence="4" id="KW-1185">Reference proteome</keyword>
<dbReference type="EMBL" id="CAJGYM010000039">
    <property type="protein sequence ID" value="CAD6193840.1"/>
    <property type="molecule type" value="Genomic_DNA"/>
</dbReference>
<evidence type="ECO:0000313" key="4">
    <source>
        <dbReference type="Proteomes" id="UP000835052"/>
    </source>
</evidence>
<name>A0A8S1HKR3_9PELO</name>
<keyword evidence="1" id="KW-0732">Signal</keyword>
<dbReference type="OrthoDB" id="5811728at2759"/>
<evidence type="ECO:0000259" key="2">
    <source>
        <dbReference type="Pfam" id="PF25096"/>
    </source>
</evidence>
<evidence type="ECO:0000313" key="3">
    <source>
        <dbReference type="EMBL" id="CAD6193840.1"/>
    </source>
</evidence>
<evidence type="ECO:0000256" key="1">
    <source>
        <dbReference type="SAM" id="SignalP"/>
    </source>
</evidence>
<dbReference type="PANTHER" id="PTHR34493:SF8">
    <property type="entry name" value="DUF281 DOMAIN-CONTAINING PROTEIN"/>
    <property type="match status" value="1"/>
</dbReference>
<dbReference type="AlphaFoldDB" id="A0A8S1HKR3"/>
<comment type="caution">
    <text evidence="3">The sequence shown here is derived from an EMBL/GenBank/DDBJ whole genome shotgun (WGS) entry which is preliminary data.</text>
</comment>
<dbReference type="Proteomes" id="UP000835052">
    <property type="component" value="Unassembled WGS sequence"/>
</dbReference>
<protein>
    <recommendedName>
        <fullName evidence="2">DUF7808 domain-containing protein</fullName>
    </recommendedName>
</protein>
<gene>
    <name evidence="3" type="ORF">CAUJ_LOCUS9759</name>
</gene>